<keyword evidence="11" id="KW-0444">Lipid biosynthesis</keyword>
<comment type="subcellular location">
    <subcellularLocation>
        <location evidence="1">Membrane</location>
        <topology evidence="1">Multi-pass membrane protein</topology>
    </subcellularLocation>
</comment>
<evidence type="ECO:0000256" key="10">
    <source>
        <dbReference type="ARBA" id="ARBA00023136"/>
    </source>
</evidence>
<dbReference type="GO" id="GO:0016717">
    <property type="term" value="F:oxidoreductase activity, acting on paired donors, with oxidation of a pair of donors resulting in the reduction of molecular oxygen to two molecules of water"/>
    <property type="evidence" value="ECO:0007669"/>
    <property type="project" value="InterPro"/>
</dbReference>
<dbReference type="Proteomes" id="UP001419268">
    <property type="component" value="Unassembled WGS sequence"/>
</dbReference>
<keyword evidence="15" id="KW-1185">Reference proteome</keyword>
<keyword evidence="6 12" id="KW-1133">Transmembrane helix</keyword>
<keyword evidence="4 11" id="KW-0812">Transmembrane</keyword>
<proteinExistence type="inferred from homology"/>
<dbReference type="AlphaFoldDB" id="A0AAP0L9X2"/>
<dbReference type="Pfam" id="PF00487">
    <property type="entry name" value="FA_desaturase"/>
    <property type="match status" value="1"/>
</dbReference>
<dbReference type="EMBL" id="JBBNAG010000001">
    <property type="protein sequence ID" value="KAK9165059.1"/>
    <property type="molecule type" value="Genomic_DNA"/>
</dbReference>
<dbReference type="GO" id="GO:0042761">
    <property type="term" value="P:very long-chain fatty acid biosynthetic process"/>
    <property type="evidence" value="ECO:0007669"/>
    <property type="project" value="TreeGrafter"/>
</dbReference>
<sequence>MVVVEEKLASSPYYKIPFSDVVAKKRAKNTYWGRKWNVRDMIYGTVLLVIHVLCLFAPFHFNRKAFWLGVVLYWITGYGITISFHRNLAHSSFKLPKVLEYLFAYCASHAIQGHPIDWVSKHRFHHKYVDTERDPHSPIDGFWFSHVNWLLDIDYMLQKTVAKRKNVADLRKQFFYRFMRRTYLLHPIALGIFLYKLGGMPFVAWGMGVRTVWLLHVTFLVNSACHIWGRRDWNTRDLSKNNWLVALFTFGEGWHNNHHAFEFSASFRQKWWEVDFGWCVIKLLERVGLATDVKVPSEPQKQKMMISSSK</sequence>
<feature type="domain" description="Fatty acid desaturase" evidence="13">
    <location>
        <begin position="66"/>
        <end position="262"/>
    </location>
</feature>
<dbReference type="InterPro" id="IPR005804">
    <property type="entry name" value="FA_desaturase_dom"/>
</dbReference>
<evidence type="ECO:0000256" key="2">
    <source>
        <dbReference type="ARBA" id="ARBA00005189"/>
    </source>
</evidence>
<evidence type="ECO:0000256" key="9">
    <source>
        <dbReference type="ARBA" id="ARBA00023098"/>
    </source>
</evidence>
<evidence type="ECO:0000313" key="14">
    <source>
        <dbReference type="EMBL" id="KAK9165059.1"/>
    </source>
</evidence>
<name>A0AAP0L9X2_9MAGN</name>
<evidence type="ECO:0000256" key="12">
    <source>
        <dbReference type="SAM" id="Phobius"/>
    </source>
</evidence>
<evidence type="ECO:0000256" key="5">
    <source>
        <dbReference type="ARBA" id="ARBA00022832"/>
    </source>
</evidence>
<evidence type="ECO:0000256" key="3">
    <source>
        <dbReference type="ARBA" id="ARBA00009295"/>
    </source>
</evidence>
<keyword evidence="10 12" id="KW-0472">Membrane</keyword>
<organism evidence="14 15">
    <name type="scientific">Stephania cephalantha</name>
    <dbReference type="NCBI Taxonomy" id="152367"/>
    <lineage>
        <taxon>Eukaryota</taxon>
        <taxon>Viridiplantae</taxon>
        <taxon>Streptophyta</taxon>
        <taxon>Embryophyta</taxon>
        <taxon>Tracheophyta</taxon>
        <taxon>Spermatophyta</taxon>
        <taxon>Magnoliopsida</taxon>
        <taxon>Ranunculales</taxon>
        <taxon>Menispermaceae</taxon>
        <taxon>Menispermoideae</taxon>
        <taxon>Cissampelideae</taxon>
        <taxon>Stephania</taxon>
    </lineage>
</organism>
<keyword evidence="9" id="KW-0443">Lipid metabolism</keyword>
<evidence type="ECO:0000256" key="11">
    <source>
        <dbReference type="RuleBase" id="RU000581"/>
    </source>
</evidence>
<evidence type="ECO:0000313" key="15">
    <source>
        <dbReference type="Proteomes" id="UP001419268"/>
    </source>
</evidence>
<accession>A0AAP0L9X2</accession>
<evidence type="ECO:0000256" key="6">
    <source>
        <dbReference type="ARBA" id="ARBA00022989"/>
    </source>
</evidence>
<comment type="cofactor">
    <cofactor evidence="11">
        <name>Fe(2+)</name>
        <dbReference type="ChEBI" id="CHEBI:29033"/>
    </cofactor>
</comment>
<comment type="domain">
    <text evidence="11">The histidine box domains are involved in binding the catalytic metal ions.</text>
</comment>
<protein>
    <recommendedName>
        <fullName evidence="13">Fatty acid desaturase domain-containing protein</fullName>
    </recommendedName>
</protein>
<keyword evidence="7 11" id="KW-0560">Oxidoreductase</keyword>
<feature type="transmembrane region" description="Helical" evidence="12">
    <location>
        <begin position="183"/>
        <end position="205"/>
    </location>
</feature>
<comment type="caution">
    <text evidence="14">The sequence shown here is derived from an EMBL/GenBank/DDBJ whole genome shotgun (WGS) entry which is preliminary data.</text>
</comment>
<keyword evidence="11" id="KW-0275">Fatty acid biosynthesis</keyword>
<evidence type="ECO:0000256" key="8">
    <source>
        <dbReference type="ARBA" id="ARBA00023004"/>
    </source>
</evidence>
<reference evidence="14 15" key="1">
    <citation type="submission" date="2024-01" db="EMBL/GenBank/DDBJ databases">
        <title>Genome assemblies of Stephania.</title>
        <authorList>
            <person name="Yang L."/>
        </authorList>
    </citation>
    <scope>NUCLEOTIDE SEQUENCE [LARGE SCALE GENOMIC DNA]</scope>
    <source>
        <strain evidence="14">JXDWG</strain>
        <tissue evidence="14">Leaf</tissue>
    </source>
</reference>
<dbReference type="CDD" id="cd03505">
    <property type="entry name" value="Delta9-FADS-like"/>
    <property type="match status" value="1"/>
</dbReference>
<evidence type="ECO:0000256" key="4">
    <source>
        <dbReference type="ARBA" id="ARBA00022692"/>
    </source>
</evidence>
<keyword evidence="5" id="KW-0276">Fatty acid metabolism</keyword>
<dbReference type="GO" id="GO:0005789">
    <property type="term" value="C:endoplasmic reticulum membrane"/>
    <property type="evidence" value="ECO:0007669"/>
    <property type="project" value="TreeGrafter"/>
</dbReference>
<feature type="transmembrane region" description="Helical" evidence="12">
    <location>
        <begin position="65"/>
        <end position="84"/>
    </location>
</feature>
<dbReference type="InterPro" id="IPR015876">
    <property type="entry name" value="Acyl-CoA_DS"/>
</dbReference>
<keyword evidence="8" id="KW-0408">Iron</keyword>
<gene>
    <name evidence="14" type="ORF">Scep_000250</name>
</gene>
<comment type="similarity">
    <text evidence="3 11">Belongs to the fatty acid desaturase type 1 family.</text>
</comment>
<evidence type="ECO:0000259" key="13">
    <source>
        <dbReference type="Pfam" id="PF00487"/>
    </source>
</evidence>
<evidence type="ECO:0000256" key="1">
    <source>
        <dbReference type="ARBA" id="ARBA00004141"/>
    </source>
</evidence>
<dbReference type="PRINTS" id="PR00075">
    <property type="entry name" value="FACDDSATRASE"/>
</dbReference>
<feature type="transmembrane region" description="Helical" evidence="12">
    <location>
        <begin position="41"/>
        <end position="59"/>
    </location>
</feature>
<dbReference type="PANTHER" id="PTHR11351">
    <property type="entry name" value="ACYL-COA DESATURASE"/>
    <property type="match status" value="1"/>
</dbReference>
<evidence type="ECO:0000256" key="7">
    <source>
        <dbReference type="ARBA" id="ARBA00023002"/>
    </source>
</evidence>
<dbReference type="PANTHER" id="PTHR11351:SF87">
    <property type="entry name" value="LIPID DESATURASE ADS3.2, CHLOROPLASTIC-RELATED"/>
    <property type="match status" value="1"/>
</dbReference>
<comment type="pathway">
    <text evidence="2">Lipid metabolism.</text>
</comment>